<dbReference type="AlphaFoldDB" id="A0A399RKW1"/>
<keyword evidence="2" id="KW-1185">Reference proteome</keyword>
<organism evidence="1 2">
    <name type="scientific">Henriciella mobilis</name>
    <dbReference type="NCBI Taxonomy" id="2305467"/>
    <lineage>
        <taxon>Bacteria</taxon>
        <taxon>Pseudomonadati</taxon>
        <taxon>Pseudomonadota</taxon>
        <taxon>Alphaproteobacteria</taxon>
        <taxon>Hyphomonadales</taxon>
        <taxon>Hyphomonadaceae</taxon>
        <taxon>Henriciella</taxon>
    </lineage>
</organism>
<proteinExistence type="predicted"/>
<dbReference type="Proteomes" id="UP000266385">
    <property type="component" value="Unassembled WGS sequence"/>
</dbReference>
<evidence type="ECO:0000313" key="2">
    <source>
        <dbReference type="Proteomes" id="UP000266385"/>
    </source>
</evidence>
<name>A0A399RKW1_9PROT</name>
<reference evidence="1 2" key="1">
    <citation type="submission" date="2018-08" db="EMBL/GenBank/DDBJ databases">
        <title>Henriciella mobilis sp. nov., isolated from seawater.</title>
        <authorList>
            <person name="Cheng H."/>
            <person name="Wu Y.-H."/>
            <person name="Xu X.-W."/>
            <person name="Guo L.-L."/>
        </authorList>
    </citation>
    <scope>NUCLEOTIDE SEQUENCE [LARGE SCALE GENOMIC DNA]</scope>
    <source>
        <strain evidence="1 2">JN25</strain>
    </source>
</reference>
<evidence type="ECO:0008006" key="3">
    <source>
        <dbReference type="Google" id="ProtNLM"/>
    </source>
</evidence>
<dbReference type="EMBL" id="QWFX01000006">
    <property type="protein sequence ID" value="RIJ30492.1"/>
    <property type="molecule type" value="Genomic_DNA"/>
</dbReference>
<protein>
    <recommendedName>
        <fullName evidence="3">DUF945 domain-containing protein</fullName>
    </recommendedName>
</protein>
<dbReference type="PROSITE" id="PS51257">
    <property type="entry name" value="PROKAR_LIPOPROTEIN"/>
    <property type="match status" value="1"/>
</dbReference>
<evidence type="ECO:0000313" key="1">
    <source>
        <dbReference type="EMBL" id="RIJ30492.1"/>
    </source>
</evidence>
<dbReference type="OrthoDB" id="7623969at2"/>
<comment type="caution">
    <text evidence="1">The sequence shown here is derived from an EMBL/GenBank/DDBJ whole genome shotgun (WGS) entry which is preliminary data.</text>
</comment>
<gene>
    <name evidence="1" type="ORF">D1223_07630</name>
</gene>
<sequence length="528" mass="55537">MKYLLCGVAAVAVLTGCNKTTEPGEEPLGEISLRAGDPAEADAVITAMSLSNSGDGIVQYGSKSVDGAKATFSDVTITGDEDAAVTASSLEFEGLDMVDDKASFSRMTLNGISIVDPEDDTGSVKVAKVEVLNPTPELAAWLSSSFGAGEPAPFPSADMLGFASWSISDVSAAFSDEDGEGTFSIANFEVRDLVDQKAKKAVLSGLSFDFMADEGGEEVPVKMSLDSVSLSNLDLGILEVVQQNMGNEDELASAVMGKMYENPMEPGYDKVSMNNFSLEAAGATFKVPSIDASVERNSDGKPVKFVTKPFSMTLDADPDGGEAGAGLAQGLSMVGYESVEIKGASVADYDPENDIVEMDAKDNYFELVDGAKFSFGAKLGGYAAYSKAAASSLDFDALAEGAEPDPMAFQNAVSELDFYDFELSIKDNSLLNRIFNATAAQSGQDPEQMRQQVAQMAQMAPMMAQGSGVDMAMVSELSQAVSAFISDPGTLTIKLNPEEPLSAETLAAMEDPSMLTKDYLGFSATHKK</sequence>
<dbReference type="RefSeq" id="WP_119375803.1">
    <property type="nucleotide sequence ID" value="NZ_QWFX01000006.1"/>
</dbReference>
<accession>A0A399RKW1</accession>